<dbReference type="AlphaFoldDB" id="A0A6M0Q4J5"/>
<sequence length="172" mass="19968">MDILIRTVNQGDLPSILRIYNQGIEDRIATLETDLKDLPFMEGWFEKHQERYQVIVAESQNQIVGWASLNPYNLREAYKGVADLSLYIEREFRGKGIGGKLLKEIEGIARENRFHKIILFTFPFNQLGQGLYQNKGYRDVGVFKHQGILDNKFVDVMAMEKLLINEEDTNEN</sequence>
<evidence type="ECO:0000256" key="2">
    <source>
        <dbReference type="ARBA" id="ARBA00023315"/>
    </source>
</evidence>
<dbReference type="Pfam" id="PF00583">
    <property type="entry name" value="Acetyltransf_1"/>
    <property type="match status" value="1"/>
</dbReference>
<comment type="caution">
    <text evidence="4">The sequence shown here is derived from an EMBL/GenBank/DDBJ whole genome shotgun (WGS) entry which is preliminary data.</text>
</comment>
<dbReference type="PROSITE" id="PS51186">
    <property type="entry name" value="GNAT"/>
    <property type="match status" value="1"/>
</dbReference>
<keyword evidence="1 4" id="KW-0808">Transferase</keyword>
<dbReference type="PANTHER" id="PTHR43072:SF23">
    <property type="entry name" value="UPF0039 PROTEIN C11D3.02C"/>
    <property type="match status" value="1"/>
</dbReference>
<reference evidence="4 5" key="1">
    <citation type="submission" date="2020-02" db="EMBL/GenBank/DDBJ databases">
        <title>Bacillus aquiflavi sp. nov., isolated from yellow water of strong flavor Chinese baijiu in Yibin region of China.</title>
        <authorList>
            <person name="Xie J."/>
        </authorList>
    </citation>
    <scope>NUCLEOTIDE SEQUENCE [LARGE SCALE GENOMIC DNA]</scope>
    <source>
        <strain evidence="4 5">SA4</strain>
    </source>
</reference>
<proteinExistence type="predicted"/>
<feature type="domain" description="N-acetyltransferase" evidence="3">
    <location>
        <begin position="3"/>
        <end position="155"/>
    </location>
</feature>
<keyword evidence="2" id="KW-0012">Acyltransferase</keyword>
<gene>
    <name evidence="4" type="ORF">G4D63_05300</name>
</gene>
<dbReference type="Proteomes" id="UP000481043">
    <property type="component" value="Unassembled WGS sequence"/>
</dbReference>
<evidence type="ECO:0000313" key="4">
    <source>
        <dbReference type="EMBL" id="NEY71153.1"/>
    </source>
</evidence>
<evidence type="ECO:0000313" key="5">
    <source>
        <dbReference type="Proteomes" id="UP000481043"/>
    </source>
</evidence>
<dbReference type="PANTHER" id="PTHR43072">
    <property type="entry name" value="N-ACETYLTRANSFERASE"/>
    <property type="match status" value="1"/>
</dbReference>
<dbReference type="Gene3D" id="3.40.630.30">
    <property type="match status" value="1"/>
</dbReference>
<dbReference type="InterPro" id="IPR000182">
    <property type="entry name" value="GNAT_dom"/>
</dbReference>
<accession>A0A6M0Q4J5</accession>
<dbReference type="CDD" id="cd04301">
    <property type="entry name" value="NAT_SF"/>
    <property type="match status" value="1"/>
</dbReference>
<evidence type="ECO:0000256" key="1">
    <source>
        <dbReference type="ARBA" id="ARBA00022679"/>
    </source>
</evidence>
<evidence type="ECO:0000259" key="3">
    <source>
        <dbReference type="PROSITE" id="PS51186"/>
    </source>
</evidence>
<dbReference type="GO" id="GO:0016747">
    <property type="term" value="F:acyltransferase activity, transferring groups other than amino-acyl groups"/>
    <property type="evidence" value="ECO:0007669"/>
    <property type="project" value="InterPro"/>
</dbReference>
<keyword evidence="5" id="KW-1185">Reference proteome</keyword>
<dbReference type="NCBIfam" id="NF040503">
    <property type="entry name" value="resist_ArsN1a"/>
    <property type="match status" value="1"/>
</dbReference>
<dbReference type="SUPFAM" id="SSF55729">
    <property type="entry name" value="Acyl-CoA N-acyltransferases (Nat)"/>
    <property type="match status" value="1"/>
</dbReference>
<protein>
    <submittedName>
        <fullName evidence="4">N-acetyltransferase</fullName>
    </submittedName>
</protein>
<dbReference type="RefSeq" id="WP_163178505.1">
    <property type="nucleotide sequence ID" value="NZ_JAAIWM010000002.1"/>
</dbReference>
<dbReference type="EMBL" id="JAAIWM010000002">
    <property type="protein sequence ID" value="NEY71153.1"/>
    <property type="molecule type" value="Genomic_DNA"/>
</dbReference>
<dbReference type="InterPro" id="IPR016181">
    <property type="entry name" value="Acyl_CoA_acyltransferase"/>
</dbReference>
<organism evidence="4 5">
    <name type="scientific">Bacillus mesophilus</name>
    <dbReference type="NCBI Taxonomy" id="1808955"/>
    <lineage>
        <taxon>Bacteria</taxon>
        <taxon>Bacillati</taxon>
        <taxon>Bacillota</taxon>
        <taxon>Bacilli</taxon>
        <taxon>Bacillales</taxon>
        <taxon>Bacillaceae</taxon>
        <taxon>Bacillus</taxon>
    </lineage>
</organism>
<name>A0A6M0Q4J5_9BACI</name>